<evidence type="ECO:0000256" key="1">
    <source>
        <dbReference type="SAM" id="MobiDB-lite"/>
    </source>
</evidence>
<feature type="compositionally biased region" description="Basic residues" evidence="1">
    <location>
        <begin position="1"/>
        <end position="12"/>
    </location>
</feature>
<keyword evidence="3" id="KW-1185">Reference proteome</keyword>
<reference evidence="2" key="1">
    <citation type="submission" date="2021-10" db="EMBL/GenBank/DDBJ databases">
        <title>Tropical sea cucumber genome reveals ecological adaptation and Cuvierian tubules defense mechanism.</title>
        <authorList>
            <person name="Chen T."/>
        </authorList>
    </citation>
    <scope>NUCLEOTIDE SEQUENCE</scope>
    <source>
        <strain evidence="2">Nanhai2018</strain>
        <tissue evidence="2">Muscle</tissue>
    </source>
</reference>
<gene>
    <name evidence="2" type="ORF">HOLleu_32365</name>
</gene>
<organism evidence="2 3">
    <name type="scientific">Holothuria leucospilota</name>
    <name type="common">Black long sea cucumber</name>
    <name type="synonym">Mertensiothuria leucospilota</name>
    <dbReference type="NCBI Taxonomy" id="206669"/>
    <lineage>
        <taxon>Eukaryota</taxon>
        <taxon>Metazoa</taxon>
        <taxon>Echinodermata</taxon>
        <taxon>Eleutherozoa</taxon>
        <taxon>Echinozoa</taxon>
        <taxon>Holothuroidea</taxon>
        <taxon>Aspidochirotacea</taxon>
        <taxon>Aspidochirotida</taxon>
        <taxon>Holothuriidae</taxon>
        <taxon>Holothuria</taxon>
    </lineage>
</organism>
<feature type="compositionally biased region" description="Basic and acidic residues" evidence="1">
    <location>
        <begin position="13"/>
        <end position="25"/>
    </location>
</feature>
<feature type="region of interest" description="Disordered" evidence="1">
    <location>
        <begin position="1"/>
        <end position="25"/>
    </location>
</feature>
<dbReference type="Proteomes" id="UP001152320">
    <property type="component" value="Chromosome 16"/>
</dbReference>
<dbReference type="EMBL" id="JAIZAY010000016">
    <property type="protein sequence ID" value="KAJ8027264.1"/>
    <property type="molecule type" value="Genomic_DNA"/>
</dbReference>
<comment type="caution">
    <text evidence="2">The sequence shown here is derived from an EMBL/GenBank/DDBJ whole genome shotgun (WGS) entry which is preliminary data.</text>
</comment>
<evidence type="ECO:0000313" key="3">
    <source>
        <dbReference type="Proteomes" id="UP001152320"/>
    </source>
</evidence>
<evidence type="ECO:0000313" key="2">
    <source>
        <dbReference type="EMBL" id="KAJ8027264.1"/>
    </source>
</evidence>
<sequence>MGTSRLKKKTKNSKREISADERANESIKKSLAELASIFRREDERGEGYPAEPTRFAQLFFVAPQIRMTKEYKIQPAT</sequence>
<proteinExistence type="predicted"/>
<protein>
    <submittedName>
        <fullName evidence="2">Uncharacterized protein</fullName>
    </submittedName>
</protein>
<name>A0A9Q1BIK8_HOLLE</name>
<dbReference type="AlphaFoldDB" id="A0A9Q1BIK8"/>
<accession>A0A9Q1BIK8</accession>